<dbReference type="InterPro" id="IPR000301">
    <property type="entry name" value="Tetraspanin_animals"/>
</dbReference>
<feature type="disulfide bond" evidence="6">
    <location>
        <begin position="184"/>
        <end position="203"/>
    </location>
</feature>
<reference evidence="8" key="1">
    <citation type="submission" date="2020-11" db="EMBL/GenBank/DDBJ databases">
        <authorList>
            <person name="Tran Van P."/>
        </authorList>
    </citation>
    <scope>NUCLEOTIDE SEQUENCE</scope>
</reference>
<dbReference type="Proteomes" id="UP000759131">
    <property type="component" value="Unassembled WGS sequence"/>
</dbReference>
<keyword evidence="3 7" id="KW-0812">Transmembrane</keyword>
<dbReference type="Gene3D" id="1.10.1450.10">
    <property type="entry name" value="Tetraspanin"/>
    <property type="match status" value="1"/>
</dbReference>
<dbReference type="InterPro" id="IPR018499">
    <property type="entry name" value="Tetraspanin/Peripherin"/>
</dbReference>
<keyword evidence="5 7" id="KW-0472">Membrane</keyword>
<keyword evidence="4 7" id="KW-1133">Transmembrane helix</keyword>
<evidence type="ECO:0000256" key="5">
    <source>
        <dbReference type="ARBA" id="ARBA00023136"/>
    </source>
</evidence>
<dbReference type="PANTHER" id="PTHR19282:SF534">
    <property type="entry name" value="TETRASPANIN FAMILY-RELATED"/>
    <property type="match status" value="1"/>
</dbReference>
<sequence>MYVLADKSRKSEPVFVVRCPKLVCVVPNRHMPSAITYKHMSFLKTVIIILNFILWLFGWTILGIGIWLRVDPKSYEPSRFIDTDNMIHASLIMIITGFVIILIGFVGLIGVITENSCLLATFFTVLTCLFVMQIAAIVLGIFHGFGERLEIFANEEILQNLQQAQYNDQSRRFLDFFQVKLRCCGAQSFNDYARYGMTIPTSCYLAGTTYVNEQGCGRALRRFLELRSGIIGLLCLFSALIQLVLIALSITLFCSKQSIDSIT</sequence>
<evidence type="ECO:0000256" key="4">
    <source>
        <dbReference type="ARBA" id="ARBA00022989"/>
    </source>
</evidence>
<evidence type="ECO:0000256" key="6">
    <source>
        <dbReference type="PIRSR" id="PIRSR002419-1"/>
    </source>
</evidence>
<dbReference type="PIRSF" id="PIRSF002419">
    <property type="entry name" value="Tetraspanin"/>
    <property type="match status" value="1"/>
</dbReference>
<feature type="transmembrane region" description="Helical" evidence="7">
    <location>
        <begin position="230"/>
        <end position="253"/>
    </location>
</feature>
<comment type="similarity">
    <text evidence="2 7">Belongs to the tetraspanin (TM4SF) family.</text>
</comment>
<dbReference type="AlphaFoldDB" id="A0A7R9LG31"/>
<dbReference type="CDD" id="cd03127">
    <property type="entry name" value="tetraspanin_LEL"/>
    <property type="match status" value="1"/>
</dbReference>
<dbReference type="EMBL" id="CAJPIZ010023168">
    <property type="protein sequence ID" value="CAG2118144.1"/>
    <property type="molecule type" value="Genomic_DNA"/>
</dbReference>
<evidence type="ECO:0000313" key="8">
    <source>
        <dbReference type="EMBL" id="CAD7640201.1"/>
    </source>
</evidence>
<evidence type="ECO:0000313" key="9">
    <source>
        <dbReference type="Proteomes" id="UP000759131"/>
    </source>
</evidence>
<organism evidence="8">
    <name type="scientific">Medioppia subpectinata</name>
    <dbReference type="NCBI Taxonomy" id="1979941"/>
    <lineage>
        <taxon>Eukaryota</taxon>
        <taxon>Metazoa</taxon>
        <taxon>Ecdysozoa</taxon>
        <taxon>Arthropoda</taxon>
        <taxon>Chelicerata</taxon>
        <taxon>Arachnida</taxon>
        <taxon>Acari</taxon>
        <taxon>Acariformes</taxon>
        <taxon>Sarcoptiformes</taxon>
        <taxon>Oribatida</taxon>
        <taxon>Brachypylina</taxon>
        <taxon>Oppioidea</taxon>
        <taxon>Oppiidae</taxon>
        <taxon>Medioppia</taxon>
    </lineage>
</organism>
<name>A0A7R9LG31_9ACAR</name>
<dbReference type="SUPFAM" id="SSF48652">
    <property type="entry name" value="Tetraspanin"/>
    <property type="match status" value="1"/>
</dbReference>
<dbReference type="InterPro" id="IPR008952">
    <property type="entry name" value="Tetraspanin_EC2_sf"/>
</dbReference>
<evidence type="ECO:0000256" key="2">
    <source>
        <dbReference type="ARBA" id="ARBA00006840"/>
    </source>
</evidence>
<dbReference type="PRINTS" id="PR00259">
    <property type="entry name" value="TMFOUR"/>
</dbReference>
<dbReference type="OrthoDB" id="10051670at2759"/>
<keyword evidence="9" id="KW-1185">Reference proteome</keyword>
<comment type="subcellular location">
    <subcellularLocation>
        <location evidence="1 7">Membrane</location>
        <topology evidence="1 7">Multi-pass membrane protein</topology>
    </subcellularLocation>
</comment>
<evidence type="ECO:0000256" key="3">
    <source>
        <dbReference type="ARBA" id="ARBA00022692"/>
    </source>
</evidence>
<evidence type="ECO:0000256" key="7">
    <source>
        <dbReference type="RuleBase" id="RU361218"/>
    </source>
</evidence>
<dbReference type="PANTHER" id="PTHR19282">
    <property type="entry name" value="TETRASPANIN"/>
    <property type="match status" value="1"/>
</dbReference>
<accession>A0A7R9LG31</accession>
<feature type="transmembrane region" description="Helical" evidence="7">
    <location>
        <begin position="46"/>
        <end position="68"/>
    </location>
</feature>
<feature type="transmembrane region" description="Helical" evidence="7">
    <location>
        <begin position="89"/>
        <end position="112"/>
    </location>
</feature>
<feature type="disulfide bond" evidence="6">
    <location>
        <begin position="183"/>
        <end position="216"/>
    </location>
</feature>
<evidence type="ECO:0000256" key="1">
    <source>
        <dbReference type="ARBA" id="ARBA00004141"/>
    </source>
</evidence>
<dbReference type="Pfam" id="PF00335">
    <property type="entry name" value="Tetraspanin"/>
    <property type="match status" value="1"/>
</dbReference>
<dbReference type="EMBL" id="OC877743">
    <property type="protein sequence ID" value="CAD7640201.1"/>
    <property type="molecule type" value="Genomic_DNA"/>
</dbReference>
<dbReference type="GO" id="GO:0005886">
    <property type="term" value="C:plasma membrane"/>
    <property type="evidence" value="ECO:0007669"/>
    <property type="project" value="TreeGrafter"/>
</dbReference>
<keyword evidence="6" id="KW-1015">Disulfide bond</keyword>
<proteinExistence type="inferred from homology"/>
<protein>
    <recommendedName>
        <fullName evidence="7">Tetraspanin</fullName>
    </recommendedName>
</protein>
<feature type="transmembrane region" description="Helical" evidence="7">
    <location>
        <begin position="118"/>
        <end position="142"/>
    </location>
</feature>
<gene>
    <name evidence="8" type="ORF">OSB1V03_LOCUS18096</name>
</gene>